<dbReference type="InterPro" id="IPR016166">
    <property type="entry name" value="FAD-bd_PCMH"/>
</dbReference>
<evidence type="ECO:0000313" key="7">
    <source>
        <dbReference type="Proteomes" id="UP000004995"/>
    </source>
</evidence>
<dbReference type="Pfam" id="PF01565">
    <property type="entry name" value="FAD_binding_4"/>
    <property type="match status" value="1"/>
</dbReference>
<dbReference type="InterPro" id="IPR006094">
    <property type="entry name" value="Oxid_FAD_bind_N"/>
</dbReference>
<dbReference type="Gene3D" id="3.30.70.2520">
    <property type="match status" value="1"/>
</dbReference>
<dbReference type="GO" id="GO:0071949">
    <property type="term" value="F:FAD binding"/>
    <property type="evidence" value="ECO:0007669"/>
    <property type="project" value="InterPro"/>
</dbReference>
<dbReference type="Gene3D" id="3.30.465.10">
    <property type="match status" value="1"/>
</dbReference>
<feature type="chain" id="PRO_5010126027" description="FAD-binding PCMH-type domain-containing protein" evidence="4">
    <location>
        <begin position="21"/>
        <end position="509"/>
    </location>
</feature>
<evidence type="ECO:0000313" key="6">
    <source>
        <dbReference type="EnsemblPlants" id="KQL05509"/>
    </source>
</evidence>
<dbReference type="InterPro" id="IPR055154">
    <property type="entry name" value="GULLO2-like_C"/>
</dbReference>
<dbReference type="InterPro" id="IPR050432">
    <property type="entry name" value="FAD-linked_Oxidoreductases_BP"/>
</dbReference>
<reference evidence="7" key="1">
    <citation type="journal article" date="2012" name="Nat. Biotechnol.">
        <title>Reference genome sequence of the model plant Setaria.</title>
        <authorList>
            <person name="Bennetzen J.L."/>
            <person name="Schmutz J."/>
            <person name="Wang H."/>
            <person name="Percifield R."/>
            <person name="Hawkins J."/>
            <person name="Pontaroli A.C."/>
            <person name="Estep M."/>
            <person name="Feng L."/>
            <person name="Vaughn J.N."/>
            <person name="Grimwood J."/>
            <person name="Jenkins J."/>
            <person name="Barry K."/>
            <person name="Lindquist E."/>
            <person name="Hellsten U."/>
            <person name="Deshpande S."/>
            <person name="Wang X."/>
            <person name="Wu X."/>
            <person name="Mitros T."/>
            <person name="Triplett J."/>
            <person name="Yang X."/>
            <person name="Ye C.Y."/>
            <person name="Mauro-Herrera M."/>
            <person name="Wang L."/>
            <person name="Li P."/>
            <person name="Sharma M."/>
            <person name="Sharma R."/>
            <person name="Ronald P.C."/>
            <person name="Panaud O."/>
            <person name="Kellogg E.A."/>
            <person name="Brutnell T.P."/>
            <person name="Doust A.N."/>
            <person name="Tuskan G.A."/>
            <person name="Rokhsar D."/>
            <person name="Devos K.M."/>
        </authorList>
    </citation>
    <scope>NUCLEOTIDE SEQUENCE [LARGE SCALE GENOMIC DNA]</scope>
    <source>
        <strain evidence="7">cv. Yugu1</strain>
    </source>
</reference>
<dbReference type="STRING" id="4555.K3XRT4"/>
<evidence type="ECO:0000259" key="5">
    <source>
        <dbReference type="PROSITE" id="PS51387"/>
    </source>
</evidence>
<dbReference type="Pfam" id="PF22906">
    <property type="entry name" value="GULLO2-like_3rd"/>
    <property type="match status" value="1"/>
</dbReference>
<comment type="cofactor">
    <cofactor evidence="1">
        <name>FAD</name>
        <dbReference type="ChEBI" id="CHEBI:57692"/>
    </cofactor>
</comment>
<dbReference type="HOGENOM" id="CLU_019762_2_0_1"/>
<feature type="signal peptide" evidence="4">
    <location>
        <begin position="1"/>
        <end position="20"/>
    </location>
</feature>
<dbReference type="InterPro" id="IPR036318">
    <property type="entry name" value="FAD-bd_PCMH-like_sf"/>
</dbReference>
<dbReference type="PANTHER" id="PTHR13878:SF166">
    <property type="entry name" value="L-GULONOLACTONE OXIDASE"/>
    <property type="match status" value="1"/>
</dbReference>
<name>K3XRT4_SETIT</name>
<keyword evidence="7" id="KW-1185">Reference proteome</keyword>
<organism evidence="6 7">
    <name type="scientific">Setaria italica</name>
    <name type="common">Foxtail millet</name>
    <name type="synonym">Panicum italicum</name>
    <dbReference type="NCBI Taxonomy" id="4555"/>
    <lineage>
        <taxon>Eukaryota</taxon>
        <taxon>Viridiplantae</taxon>
        <taxon>Streptophyta</taxon>
        <taxon>Embryophyta</taxon>
        <taxon>Tracheophyta</taxon>
        <taxon>Spermatophyta</taxon>
        <taxon>Magnoliopsida</taxon>
        <taxon>Liliopsida</taxon>
        <taxon>Poales</taxon>
        <taxon>Poaceae</taxon>
        <taxon>PACMAD clade</taxon>
        <taxon>Panicoideae</taxon>
        <taxon>Panicodae</taxon>
        <taxon>Paniceae</taxon>
        <taxon>Cenchrinae</taxon>
        <taxon>Setaria</taxon>
    </lineage>
</organism>
<feature type="domain" description="FAD-binding PCMH-type" evidence="5">
    <location>
        <begin position="49"/>
        <end position="218"/>
    </location>
</feature>
<proteinExistence type="inferred from homology"/>
<dbReference type="InParanoid" id="K3XRT4"/>
<evidence type="ECO:0000256" key="4">
    <source>
        <dbReference type="SAM" id="SignalP"/>
    </source>
</evidence>
<evidence type="ECO:0000256" key="2">
    <source>
        <dbReference type="ARBA" id="ARBA00005466"/>
    </source>
</evidence>
<protein>
    <recommendedName>
        <fullName evidence="5">FAD-binding PCMH-type domain-containing protein</fullName>
    </recommendedName>
</protein>
<dbReference type="SUPFAM" id="SSF56176">
    <property type="entry name" value="FAD-binding/transporter-associated domain-like"/>
    <property type="match status" value="1"/>
</dbReference>
<keyword evidence="4" id="KW-0732">Signal</keyword>
<dbReference type="Proteomes" id="UP000004995">
    <property type="component" value="Unassembled WGS sequence"/>
</dbReference>
<dbReference type="EMBL" id="AGNK02003123">
    <property type="status" value="NOT_ANNOTATED_CDS"/>
    <property type="molecule type" value="Genomic_DNA"/>
</dbReference>
<dbReference type="InterPro" id="IPR016167">
    <property type="entry name" value="FAD-bd_PCMH_sub1"/>
</dbReference>
<dbReference type="AlphaFoldDB" id="K3XRT4"/>
<dbReference type="EnsemblPlants" id="KQL05509">
    <property type="protein sequence ID" value="KQL05509"/>
    <property type="gene ID" value="SETIT_004630mg"/>
</dbReference>
<dbReference type="Gramene" id="KQL05509">
    <property type="protein sequence ID" value="KQL05509"/>
    <property type="gene ID" value="SETIT_004630mg"/>
</dbReference>
<dbReference type="eggNOG" id="KOG4730">
    <property type="taxonomic scope" value="Eukaryota"/>
</dbReference>
<sequence>MRVLLLALLVVAGLLLPVFLLLPSSSSTRSSEPIACTDGTSNCTLTNAFGSFPDRAICRAAGAAYPRTEQELVAVVAAAAVAKRKVKVATRHAHSFTKLVCPGGGEGTIISTRWLNRTVRVDAERRLLTVDSGVVLRDLIEVAAAAGLSLPHAPYWSGVTIGGLLANGAHGSSLIVTPAPASQGFAVVRDLGEDHPDLDAAKVSLGVISQDTVTLELQPLFKRSVTFVTRNDTDLAEQVAVWGHLDPRRKVFYRKDDRVDVSTPGDGLNDYLFLRSYAKLGVIAARVADEWLEEKGGDLARCLMARLPTRKVEQEAFGFTGYPVVGFQHRIQAAGSCIDGDGVALPKAPAFVGDVLRLRDLNPRAFGGLDAKLGVLMRYVRASSAHLGKAEDSVDVEVIYYRSYTDGAPRKHAGVVDELEQMALRKYGGRPHWGKKRNFAFDGAIAKYPRARDIVGKGCAFEGLCVCSDDSHCAPGKGYFCRPGKVYKEARVCVFDGDGRRSHGAVDEL</sequence>
<dbReference type="InterPro" id="IPR016169">
    <property type="entry name" value="FAD-bd_PCMH_sub2"/>
</dbReference>
<accession>K3XRT4</accession>
<reference evidence="6" key="2">
    <citation type="submission" date="2018-08" db="UniProtKB">
        <authorList>
            <consortium name="EnsemblPlants"/>
        </authorList>
    </citation>
    <scope>IDENTIFICATION</scope>
    <source>
        <strain evidence="6">Yugu1</strain>
    </source>
</reference>
<comment type="similarity">
    <text evidence="2">Belongs to the oxygen-dependent FAD-linked oxidoreductase family.</text>
</comment>
<dbReference type="OMA" id="PDAFCGA"/>
<dbReference type="PROSITE" id="PS51387">
    <property type="entry name" value="FAD_PCMH"/>
    <property type="match status" value="1"/>
</dbReference>
<evidence type="ECO:0000256" key="1">
    <source>
        <dbReference type="ARBA" id="ARBA00001974"/>
    </source>
</evidence>
<dbReference type="PANTHER" id="PTHR13878">
    <property type="entry name" value="GULONOLACTONE OXIDASE"/>
    <property type="match status" value="1"/>
</dbReference>
<keyword evidence="3" id="KW-0560">Oxidoreductase</keyword>
<dbReference type="Gene3D" id="3.30.43.10">
    <property type="entry name" value="Uridine Diphospho-n-acetylenolpyruvylglucosamine Reductase, domain 2"/>
    <property type="match status" value="1"/>
</dbReference>
<evidence type="ECO:0000256" key="3">
    <source>
        <dbReference type="ARBA" id="ARBA00023002"/>
    </source>
</evidence>
<dbReference type="GO" id="GO:0016491">
    <property type="term" value="F:oxidoreductase activity"/>
    <property type="evidence" value="ECO:0000318"/>
    <property type="project" value="GO_Central"/>
</dbReference>